<accession>A0ABN9UJ55</accession>
<comment type="caution">
    <text evidence="3">The sequence shown here is derived from an EMBL/GenBank/DDBJ whole genome shotgun (WGS) entry which is preliminary data.</text>
</comment>
<feature type="compositionally biased region" description="Low complexity" evidence="1">
    <location>
        <begin position="594"/>
        <end position="607"/>
    </location>
</feature>
<name>A0ABN9UJ55_9DINO</name>
<gene>
    <name evidence="3" type="ORF">PCOR1329_LOCUS48021</name>
</gene>
<sequence length="839" mass="91293">GVAGAFLAFLTFVVRDHFARRPPWDGGDADWCRAEALAPSPAPPVQDDVVCPVSWVHPGIVEEIAQQLVADRCVCEVQCNSVRRDFALFAGGVGFFGFGQLIYGVTFFGQCCCCRRDGERLTVREFLNELLPGRLVAVKYPGEDLYHERVVLGPCARDLLGRVSRWEVLTPDHDKYDEDMTMEGDEGEAIVLLDDMGNCPAGLRGRFYRFAGDRYPSSQQIVDWARAQVDQIRAAGEEPLSMTHYIDHEGSRRALAGVGRRRRLGGPAPLPAGGPEAPGGVAAAGGLVALDGDADGAGASVGPAGAVGLGAVRDATEDPFGLLRAREEPAEGRVWIVCENSDEHETLGLEVTLRPGDIAITSHDGLVHRHGGFLRVRSVPSSECVDFVARLKARSTSAAAEPPAGALAIGGTKTPPIEADDDVRTFWVDYDESGNRFKSFKKAVQESREEPITAVEVQGPLGTLHLARFIERYGGGPRRWWQGFARDHGTSKTDRVYHEMTNPTESLTLFGEYDQLNLGASAGIEKLTRRICGVIDAYATGGGVPSWKMAGAYEGEANSIDAIAPALRKWGLTKVKDHNELEQARSRHPRPADGADPSAAPSGAACRGDGGRGRGAGAGRPELFDQFPIALPPLESAPTSGGRRSKRYRRRDHVRQLAEGASNALNWLAKTDDHRLPDLRGRPQHVSELGQCQVIRERDEVLSYVEQLAALQVRDGGHEYYLPPEVALRELLCDKASGYRMDASMTTLAPYQRGRVSLPEKRDAVSSVFDLVGDRGRAYLEGAGERMLDPSASDTLAGDADRCYVDPQLANSPKLYARFVRDLKARNMLVFGKWAHERT</sequence>
<feature type="signal peptide" evidence="2">
    <location>
        <begin position="1"/>
        <end position="19"/>
    </location>
</feature>
<evidence type="ECO:0000313" key="3">
    <source>
        <dbReference type="EMBL" id="CAK0858150.1"/>
    </source>
</evidence>
<evidence type="ECO:0000256" key="2">
    <source>
        <dbReference type="SAM" id="SignalP"/>
    </source>
</evidence>
<evidence type="ECO:0000313" key="4">
    <source>
        <dbReference type="Proteomes" id="UP001189429"/>
    </source>
</evidence>
<organism evidence="3 4">
    <name type="scientific">Prorocentrum cordatum</name>
    <dbReference type="NCBI Taxonomy" id="2364126"/>
    <lineage>
        <taxon>Eukaryota</taxon>
        <taxon>Sar</taxon>
        <taxon>Alveolata</taxon>
        <taxon>Dinophyceae</taxon>
        <taxon>Prorocentrales</taxon>
        <taxon>Prorocentraceae</taxon>
        <taxon>Prorocentrum</taxon>
    </lineage>
</organism>
<proteinExistence type="predicted"/>
<reference evidence="3" key="1">
    <citation type="submission" date="2023-10" db="EMBL/GenBank/DDBJ databases">
        <authorList>
            <person name="Chen Y."/>
            <person name="Shah S."/>
            <person name="Dougan E. K."/>
            <person name="Thang M."/>
            <person name="Chan C."/>
        </authorList>
    </citation>
    <scope>NUCLEOTIDE SEQUENCE [LARGE SCALE GENOMIC DNA]</scope>
</reference>
<keyword evidence="2" id="KW-0732">Signal</keyword>
<feature type="non-terminal residue" evidence="3">
    <location>
        <position position="1"/>
    </location>
</feature>
<dbReference type="Proteomes" id="UP001189429">
    <property type="component" value="Unassembled WGS sequence"/>
</dbReference>
<feature type="compositionally biased region" description="Basic and acidic residues" evidence="1">
    <location>
        <begin position="581"/>
        <end position="593"/>
    </location>
</feature>
<evidence type="ECO:0000256" key="1">
    <source>
        <dbReference type="SAM" id="MobiDB-lite"/>
    </source>
</evidence>
<feature type="region of interest" description="Disordered" evidence="1">
    <location>
        <begin position="581"/>
        <end position="651"/>
    </location>
</feature>
<feature type="chain" id="PRO_5046965208" evidence="2">
    <location>
        <begin position="20"/>
        <end position="839"/>
    </location>
</feature>
<dbReference type="EMBL" id="CAUYUJ010015792">
    <property type="protein sequence ID" value="CAK0858150.1"/>
    <property type="molecule type" value="Genomic_DNA"/>
</dbReference>
<keyword evidence="4" id="KW-1185">Reference proteome</keyword>
<feature type="non-terminal residue" evidence="3">
    <location>
        <position position="839"/>
    </location>
</feature>
<protein>
    <submittedName>
        <fullName evidence="3">Uncharacterized protein</fullName>
    </submittedName>
</protein>